<dbReference type="PROSITE" id="PS00143">
    <property type="entry name" value="INSULINASE"/>
    <property type="match status" value="1"/>
</dbReference>
<accession>A0A6J4IF48</accession>
<evidence type="ECO:0000256" key="2">
    <source>
        <dbReference type="RuleBase" id="RU004447"/>
    </source>
</evidence>
<dbReference type="Pfam" id="PF05193">
    <property type="entry name" value="Peptidase_M16_C"/>
    <property type="match status" value="1"/>
</dbReference>
<feature type="domain" description="Peptidase M16 N-terminal" evidence="3">
    <location>
        <begin position="24"/>
        <end position="170"/>
    </location>
</feature>
<evidence type="ECO:0000256" key="1">
    <source>
        <dbReference type="ARBA" id="ARBA00007261"/>
    </source>
</evidence>
<evidence type="ECO:0000313" key="5">
    <source>
        <dbReference type="EMBL" id="CAA9250736.1"/>
    </source>
</evidence>
<evidence type="ECO:0000259" key="4">
    <source>
        <dbReference type="Pfam" id="PF05193"/>
    </source>
</evidence>
<gene>
    <name evidence="5" type="ORF">AVDCRST_MAG92-1983</name>
</gene>
<dbReference type="InterPro" id="IPR001431">
    <property type="entry name" value="Pept_M16_Zn_BS"/>
</dbReference>
<dbReference type="GO" id="GO:0004222">
    <property type="term" value="F:metalloendopeptidase activity"/>
    <property type="evidence" value="ECO:0007669"/>
    <property type="project" value="UniProtKB-EC"/>
</dbReference>
<dbReference type="InterPro" id="IPR050361">
    <property type="entry name" value="MPP/UQCRC_Complex"/>
</dbReference>
<dbReference type="PANTHER" id="PTHR11851">
    <property type="entry name" value="METALLOPROTEASE"/>
    <property type="match status" value="1"/>
</dbReference>
<dbReference type="SUPFAM" id="SSF63411">
    <property type="entry name" value="LuxS/MPP-like metallohydrolase"/>
    <property type="match status" value="2"/>
</dbReference>
<dbReference type="InterPro" id="IPR007863">
    <property type="entry name" value="Peptidase_M16_C"/>
</dbReference>
<dbReference type="GO" id="GO:0046872">
    <property type="term" value="F:metal ion binding"/>
    <property type="evidence" value="ECO:0007669"/>
    <property type="project" value="InterPro"/>
</dbReference>
<comment type="similarity">
    <text evidence="1 2">Belongs to the peptidase M16 family.</text>
</comment>
<dbReference type="InterPro" id="IPR011765">
    <property type="entry name" value="Pept_M16_N"/>
</dbReference>
<dbReference type="PANTHER" id="PTHR11851:SF49">
    <property type="entry name" value="MITOCHONDRIAL-PROCESSING PEPTIDASE SUBUNIT ALPHA"/>
    <property type="match status" value="1"/>
</dbReference>
<keyword evidence="5" id="KW-0378">Hydrolase</keyword>
<proteinExistence type="inferred from homology"/>
<dbReference type="EMBL" id="CADCTM010000295">
    <property type="protein sequence ID" value="CAA9250736.1"/>
    <property type="molecule type" value="Genomic_DNA"/>
</dbReference>
<organism evidence="5">
    <name type="scientific">uncultured Coleofasciculus sp</name>
    <dbReference type="NCBI Taxonomy" id="1267456"/>
    <lineage>
        <taxon>Bacteria</taxon>
        <taxon>Bacillati</taxon>
        <taxon>Cyanobacteriota</taxon>
        <taxon>Cyanophyceae</taxon>
        <taxon>Coleofasciculales</taxon>
        <taxon>Coleofasciculaceae</taxon>
        <taxon>Coleofasciculus</taxon>
        <taxon>environmental samples</taxon>
    </lineage>
</organism>
<dbReference type="GO" id="GO:0006508">
    <property type="term" value="P:proteolysis"/>
    <property type="evidence" value="ECO:0007669"/>
    <property type="project" value="InterPro"/>
</dbReference>
<feature type="domain" description="Peptidase M16 C-terminal" evidence="4">
    <location>
        <begin position="179"/>
        <end position="355"/>
    </location>
</feature>
<evidence type="ECO:0000259" key="3">
    <source>
        <dbReference type="Pfam" id="PF00675"/>
    </source>
</evidence>
<dbReference type="Pfam" id="PF00675">
    <property type="entry name" value="Peptidase_M16"/>
    <property type="match status" value="1"/>
</dbReference>
<dbReference type="InterPro" id="IPR011249">
    <property type="entry name" value="Metalloenz_LuxS/M16"/>
</dbReference>
<protein>
    <submittedName>
        <fullName evidence="5">Mitochondrial processing peptidase-like protein</fullName>
        <ecNumber evidence="5">3.4.24.64</ecNumber>
    </submittedName>
</protein>
<reference evidence="5" key="1">
    <citation type="submission" date="2020-02" db="EMBL/GenBank/DDBJ databases">
        <authorList>
            <person name="Meier V. D."/>
        </authorList>
    </citation>
    <scope>NUCLEOTIDE SEQUENCE</scope>
    <source>
        <strain evidence="5">AVDCRST_MAG92</strain>
    </source>
</reference>
<dbReference type="EC" id="3.4.24.64" evidence="5"/>
<name>A0A6J4IF48_9CYAN</name>
<dbReference type="Gene3D" id="3.30.830.10">
    <property type="entry name" value="Metalloenzyme, LuxS/M16 peptidase-like"/>
    <property type="match status" value="2"/>
</dbReference>
<dbReference type="AlphaFoldDB" id="A0A6J4IF48"/>
<sequence length="425" mass="48091">MLSEPLTALKFPAQIYRLTNGLTVIHQHLPATPVVVVDVWVRAGAIVEPDEWSGMAHFLEHMIFKGTEQLPTGMFDSVIESRGGVSNAATSHDYAHYFITTAAQYLEDTLPALADLLLHPIIPDEEFVRERDVVLEEIRSCYDNPDWLGFQALVESIYQCHPYGRPILGTELKLKERSPQQMRSFHSTHYQPENMTVVIVGNVEQERALNLVNQSFQNFPSLDKCPKLIAEAEPPITEIRRQELYLPRLEQARLLMAWIGPGVDQLRDAYGLDLLSVLLADGRSSRLVRELREEERLVQQIGSSFSLQRDSSLFTISACLEAQYLEQVEALICDRIRQLQKTPVSTSELSRCQRLLCNDYIFSTEAATQIAGLYGYYNTITTAEVAVTYPHQIQKLKASDLMQLAQQYLSPQHYAVTVLKPLAGD</sequence>